<dbReference type="SUPFAM" id="SSF53335">
    <property type="entry name" value="S-adenosyl-L-methionine-dependent methyltransferases"/>
    <property type="match status" value="1"/>
</dbReference>
<reference evidence="3 4" key="2">
    <citation type="submission" date="2019-10" db="EMBL/GenBank/DDBJ databases">
        <authorList>
            <consortium name="Genoscope - CEA"/>
            <person name="William W."/>
        </authorList>
    </citation>
    <scope>NUCLEOTIDE SEQUENCE [LARGE SCALE GENOMIC DNA]</scope>
    <source>
        <strain evidence="3">BBR_PRJEB10994</strain>
    </source>
</reference>
<sequence length="218" mass="24858">MIDKSEIRQGERFCDLGCGVGVPAIRIAKAKECFVDGITISKYQYNRGKELAEEAGMSDRVHFIQSNALQVPCDDATYDGGWFFESIYHMGHREALREAYRILKPGATLLIADLITGPNTSEEFKMFAKEQLHSDHIPKEDYPELFDTAGFDLIEIDDLTEFMMPFMVPKVKAGFKQYEAENLQYVQSETIDGWLQVFECVCVNLGYILVKAKKRVYP</sequence>
<evidence type="ECO:0000313" key="3">
    <source>
        <dbReference type="EMBL" id="VXD25125.1"/>
    </source>
</evidence>
<dbReference type="InterPro" id="IPR050447">
    <property type="entry name" value="Erg6_SMT_methyltransf"/>
</dbReference>
<dbReference type="GO" id="GO:0008168">
    <property type="term" value="F:methyltransferase activity"/>
    <property type="evidence" value="ECO:0007669"/>
    <property type="project" value="UniProtKB-KW"/>
</dbReference>
<dbReference type="InterPro" id="IPR029063">
    <property type="entry name" value="SAM-dependent_MTases_sf"/>
</dbReference>
<dbReference type="Proteomes" id="UP000182190">
    <property type="component" value="Unassembled WGS sequence"/>
</dbReference>
<protein>
    <submittedName>
        <fullName evidence="2">Gamma-tocopherol methyltransferase</fullName>
    </submittedName>
    <submittedName>
        <fullName evidence="3">O-methyltrasferase</fullName>
    </submittedName>
</protein>
<dbReference type="InterPro" id="IPR041698">
    <property type="entry name" value="Methyltransf_25"/>
</dbReference>
<keyword evidence="2" id="KW-0489">Methyltransferase</keyword>
<organism evidence="2">
    <name type="scientific">Planktothrix paucivesiculata PCC 9631</name>
    <dbReference type="NCBI Taxonomy" id="671071"/>
    <lineage>
        <taxon>Bacteria</taxon>
        <taxon>Bacillati</taxon>
        <taxon>Cyanobacteriota</taxon>
        <taxon>Cyanophyceae</taxon>
        <taxon>Oscillatoriophycideae</taxon>
        <taxon>Oscillatoriales</taxon>
        <taxon>Microcoleaceae</taxon>
        <taxon>Planktothrix</taxon>
    </lineage>
</organism>
<accession>A0A0K0PDF0</accession>
<dbReference type="AlphaFoldDB" id="A0A0K0PDF0"/>
<dbReference type="CDD" id="cd02440">
    <property type="entry name" value="AdoMet_MTases"/>
    <property type="match status" value="1"/>
</dbReference>
<dbReference type="Gene3D" id="3.40.50.150">
    <property type="entry name" value="Vaccinia Virus protein VP39"/>
    <property type="match status" value="1"/>
</dbReference>
<dbReference type="PANTHER" id="PTHR44068">
    <property type="entry name" value="ZGC:194242"/>
    <property type="match status" value="1"/>
</dbReference>
<evidence type="ECO:0000313" key="4">
    <source>
        <dbReference type="Proteomes" id="UP000182190"/>
    </source>
</evidence>
<dbReference type="Pfam" id="PF13649">
    <property type="entry name" value="Methyltransf_25"/>
    <property type="match status" value="1"/>
</dbReference>
<evidence type="ECO:0000313" key="2">
    <source>
        <dbReference type="EMBL" id="AKQ22675.1"/>
    </source>
</evidence>
<evidence type="ECO:0000259" key="1">
    <source>
        <dbReference type="Pfam" id="PF13649"/>
    </source>
</evidence>
<proteinExistence type="predicted"/>
<name>A0A0K0PDF0_9CYAN</name>
<keyword evidence="4" id="KW-1185">Reference proteome</keyword>
<dbReference type="EMBL" id="KR857272">
    <property type="protein sequence ID" value="AKQ22675.1"/>
    <property type="molecule type" value="Genomic_DNA"/>
</dbReference>
<dbReference type="GO" id="GO:0032259">
    <property type="term" value="P:methylation"/>
    <property type="evidence" value="ECO:0007669"/>
    <property type="project" value="UniProtKB-KW"/>
</dbReference>
<feature type="domain" description="Methyltransferase" evidence="1">
    <location>
        <begin position="14"/>
        <end position="106"/>
    </location>
</feature>
<reference evidence="2" key="1">
    <citation type="submission" date="2015-05" db="EMBL/GenBank/DDBJ databases">
        <title>Metabolic and evolutionary origin of actin-binding polyketides from diverse organisms.</title>
        <authorList>
            <person name="Ueoka R."/>
            <person name="Uria A.R."/>
            <person name="Reiter S."/>
            <person name="Mori T."/>
            <person name="Karbaum P."/>
            <person name="Peters E.E."/>
            <person name="Helfrich E.J.N."/>
            <person name="Morinaka B.I."/>
            <person name="Gugger M."/>
            <person name="Takeyama H."/>
            <person name="Matsunaga S."/>
            <person name="Piel J."/>
        </authorList>
    </citation>
    <scope>NUCLEOTIDE SEQUENCE</scope>
</reference>
<gene>
    <name evidence="3" type="ORF">PL9631_910024</name>
</gene>
<dbReference type="EMBL" id="CZCS02000236">
    <property type="protein sequence ID" value="VXD25125.1"/>
    <property type="molecule type" value="Genomic_DNA"/>
</dbReference>
<keyword evidence="2" id="KW-0808">Transferase</keyword>
<dbReference type="PANTHER" id="PTHR44068:SF11">
    <property type="entry name" value="GERANYL DIPHOSPHATE 2-C-METHYLTRANSFERASE"/>
    <property type="match status" value="1"/>
</dbReference>